<organism evidence="1 2">
    <name type="scientific">Aquimarina celericrescens</name>
    <dbReference type="NCBI Taxonomy" id="1964542"/>
    <lineage>
        <taxon>Bacteria</taxon>
        <taxon>Pseudomonadati</taxon>
        <taxon>Bacteroidota</taxon>
        <taxon>Flavobacteriia</taxon>
        <taxon>Flavobacteriales</taxon>
        <taxon>Flavobacteriaceae</taxon>
        <taxon>Aquimarina</taxon>
    </lineage>
</organism>
<dbReference type="Gene3D" id="2.60.40.10">
    <property type="entry name" value="Immunoglobulins"/>
    <property type="match status" value="2"/>
</dbReference>
<sequence>MLKINKNLLKFFFIFTSIFLQSCGNDDSLPPDTTPPSDITLVLNDLSGNNSTEAIRVSNILEIKVDATDDRGISKVEAFIDNQKVNEDSTAPFKIEVDVTPFETGEYLLKVTASDAAGNMTSKEEPIFIDNTMPSITNISIENNTVINGDETPLTFEVTDDEEIENVIVFINDIAKTEITDGNYETVINTSDLQDGNNIIKIIATDLTGNVSTVIQNFIVDNTGPEIKINTLVEGQIIDEVFSFNPELTDAFSEVTSLEVFYNNQQIKLFENTLDYKFEFDPENYPVGNGVFKFIAIDYLGNQTESIANIEILRALLRLEFPSDFVDEAIEIFWVYASKPDGTNIVAKQIEGSITETVLHAPGEFNITDEFMVTFYSLDNGGFSRISTFQNLTRFLPEQMILSKSEQKSIVSSNSLESKGFFETDSPIVFSEGQDYRGSLQENPIYHIEFYAPERTNNVYFYSYDFPSNDGTAYKYQKVNTPIVNDFVLDIANFDTPNVEFKSFDAFSAENVSIKILGFESVDDFNNNVFHEIYRNYGIPNLTSSTIGYPLINSFHSYRHEIAIGDYITERSGSPLASYIRPEWSIDFNLINNQKISFVTTGTSHTVGKVSLGDSGNNPKFVWNLIFDSQKTTEVVIPSLPTELENTNFYNFVQTNTLEVALAELSLYEGISSYPEYLNQVIKYKKDYYEESDYVEAINKAGFTPGGYRLEDFFF</sequence>
<proteinExistence type="predicted"/>
<evidence type="ECO:0000313" key="1">
    <source>
        <dbReference type="EMBL" id="MFD2186015.1"/>
    </source>
</evidence>
<name>A0ABW5AV17_9FLAO</name>
<dbReference type="RefSeq" id="WP_378319001.1">
    <property type="nucleotide sequence ID" value="NZ_JBHUHY010000003.1"/>
</dbReference>
<dbReference type="InterPro" id="IPR013783">
    <property type="entry name" value="Ig-like_fold"/>
</dbReference>
<evidence type="ECO:0000313" key="2">
    <source>
        <dbReference type="Proteomes" id="UP001597344"/>
    </source>
</evidence>
<keyword evidence="2" id="KW-1185">Reference proteome</keyword>
<dbReference type="PROSITE" id="PS51257">
    <property type="entry name" value="PROKAR_LIPOPROTEIN"/>
    <property type="match status" value="1"/>
</dbReference>
<dbReference type="Proteomes" id="UP001597344">
    <property type="component" value="Unassembled WGS sequence"/>
</dbReference>
<dbReference type="Pfam" id="PF17957">
    <property type="entry name" value="Big_7"/>
    <property type="match status" value="2"/>
</dbReference>
<gene>
    <name evidence="1" type="ORF">ACFSJT_04375</name>
</gene>
<reference evidence="2" key="1">
    <citation type="journal article" date="2019" name="Int. J. Syst. Evol. Microbiol.">
        <title>The Global Catalogue of Microorganisms (GCM) 10K type strain sequencing project: providing services to taxonomists for standard genome sequencing and annotation.</title>
        <authorList>
            <consortium name="The Broad Institute Genomics Platform"/>
            <consortium name="The Broad Institute Genome Sequencing Center for Infectious Disease"/>
            <person name="Wu L."/>
            <person name="Ma J."/>
        </authorList>
    </citation>
    <scope>NUCLEOTIDE SEQUENCE [LARGE SCALE GENOMIC DNA]</scope>
    <source>
        <strain evidence="2">DT92</strain>
    </source>
</reference>
<comment type="caution">
    <text evidence="1">The sequence shown here is derived from an EMBL/GenBank/DDBJ whole genome shotgun (WGS) entry which is preliminary data.</text>
</comment>
<protein>
    <submittedName>
        <fullName evidence="1">Ig-like domain-containing protein</fullName>
    </submittedName>
</protein>
<accession>A0ABW5AV17</accession>
<dbReference type="EMBL" id="JBHUHY010000003">
    <property type="protein sequence ID" value="MFD2186015.1"/>
    <property type="molecule type" value="Genomic_DNA"/>
</dbReference>